<name>A0A517KX33_9PEZI</name>
<keyword evidence="9" id="KW-1185">Reference proteome</keyword>
<sequence length="551" mass="59893">MATEVAPLAPIRLPASEAALTPDQKYWATFSSQILLPSPNSSPITNISSNSAASYMSASAAPTSSYIAITTGPRLQLLSPQTLKPLKSITRSNTAFHSAHVRRDGRICISGSESGIIQAYDTSSRAILKTWTEHKQPVWVTKWHPRELTTSMSCSDDGTVRLWDLPAESSTWQGIGHSDYVRSGTFVGDGNLIATGGYDQSIRLWDPRIGGSSSGSESKSRATVMHFKMPAPVESVLALPGGTTLVGSAGEKIAVLDLVAGRPLHLLQNHQKTVTSLAVASKGARVLTGALDGHVKVFETASWNVVAGFKYPSPILSLDVVQAGPQREDRHLCVGMQSGLLSIRTRHSGAQKAAKREKEKEMAALLAGKIEEYDKRKEKKKRGRGWEKSLRGKDHSGEGADIIIEGNDRSKPKYPTKWESLLRKGRYDLALDLVLADTRNPIAVLTLLQALIHRSALRTALSNRNAQTILPLLRWLTKRVGDPRYVRITADVAMMVLELYGEHLGLSPEVDREIYRLHGQVRSGCEVAQMCLGTLGMVGLLEADSAKTALS</sequence>
<evidence type="ECO:0000256" key="1">
    <source>
        <dbReference type="ARBA" id="ARBA00004604"/>
    </source>
</evidence>
<feature type="repeat" description="WD" evidence="6">
    <location>
        <begin position="131"/>
        <end position="173"/>
    </location>
</feature>
<evidence type="ECO:0000313" key="8">
    <source>
        <dbReference type="EMBL" id="QDS67937.1"/>
    </source>
</evidence>
<keyword evidence="4" id="KW-0677">Repeat</keyword>
<dbReference type="Gene3D" id="2.130.10.10">
    <property type="entry name" value="YVTN repeat-like/Quinoprotein amine dehydrogenase"/>
    <property type="match status" value="2"/>
</dbReference>
<evidence type="ECO:0000259" key="7">
    <source>
        <dbReference type="Pfam" id="PF09384"/>
    </source>
</evidence>
<dbReference type="AlphaFoldDB" id="A0A517KX33"/>
<dbReference type="OrthoDB" id="431715at2759"/>
<feature type="domain" description="U3 small nucleolar RNA-associated protein 15 C-terminal" evidence="7">
    <location>
        <begin position="395"/>
        <end position="541"/>
    </location>
</feature>
<keyword evidence="3 6" id="KW-0853">WD repeat</keyword>
<dbReference type="STRING" id="50376.A0A517KX33"/>
<dbReference type="InterPro" id="IPR018983">
    <property type="entry name" value="U3_snoRNA-assocProt_15_C"/>
</dbReference>
<gene>
    <name evidence="8" type="ORF">FKW77_008753</name>
</gene>
<dbReference type="InterPro" id="IPR036322">
    <property type="entry name" value="WD40_repeat_dom_sf"/>
</dbReference>
<keyword evidence="5" id="KW-0539">Nucleus</keyword>
<dbReference type="GO" id="GO:0005730">
    <property type="term" value="C:nucleolus"/>
    <property type="evidence" value="ECO:0007669"/>
    <property type="project" value="UniProtKB-SubCell"/>
</dbReference>
<dbReference type="Pfam" id="PF00400">
    <property type="entry name" value="WD40"/>
    <property type="match status" value="3"/>
</dbReference>
<dbReference type="PROSITE" id="PS50082">
    <property type="entry name" value="WD_REPEATS_2"/>
    <property type="match status" value="3"/>
</dbReference>
<dbReference type="PROSITE" id="PS50294">
    <property type="entry name" value="WD_REPEATS_REGION"/>
    <property type="match status" value="1"/>
</dbReference>
<organism evidence="8 9">
    <name type="scientific">Venturia effusa</name>
    <dbReference type="NCBI Taxonomy" id="50376"/>
    <lineage>
        <taxon>Eukaryota</taxon>
        <taxon>Fungi</taxon>
        <taxon>Dikarya</taxon>
        <taxon>Ascomycota</taxon>
        <taxon>Pezizomycotina</taxon>
        <taxon>Dothideomycetes</taxon>
        <taxon>Pleosporomycetidae</taxon>
        <taxon>Venturiales</taxon>
        <taxon>Venturiaceae</taxon>
        <taxon>Venturia</taxon>
    </lineage>
</organism>
<proteinExistence type="predicted"/>
<reference evidence="8 9" key="1">
    <citation type="submission" date="2019-07" db="EMBL/GenBank/DDBJ databases">
        <title>Finished genome of Venturia effusa.</title>
        <authorList>
            <person name="Young C.A."/>
            <person name="Cox M.P."/>
            <person name="Ganley A.R.D."/>
            <person name="David W.J."/>
        </authorList>
    </citation>
    <scope>NUCLEOTIDE SEQUENCE [LARGE SCALE GENOMIC DNA]</scope>
    <source>
        <strain evidence="9">albino</strain>
    </source>
</reference>
<dbReference type="InterPro" id="IPR001680">
    <property type="entry name" value="WD40_rpt"/>
</dbReference>
<dbReference type="InterPro" id="IPR015943">
    <property type="entry name" value="WD40/YVTN_repeat-like_dom_sf"/>
</dbReference>
<dbReference type="GO" id="GO:0006364">
    <property type="term" value="P:rRNA processing"/>
    <property type="evidence" value="ECO:0007669"/>
    <property type="project" value="UniProtKB-KW"/>
</dbReference>
<dbReference type="InterPro" id="IPR019775">
    <property type="entry name" value="WD40_repeat_CS"/>
</dbReference>
<dbReference type="PANTHER" id="PTHR19924">
    <property type="entry name" value="UTP15 U3 SMALL NUCLEOLAR RNA-ASSOCIATED PROTEIN 15 FAMILY MEMBER"/>
    <property type="match status" value="1"/>
</dbReference>
<dbReference type="Pfam" id="PF09384">
    <property type="entry name" value="UTP15_C"/>
    <property type="match status" value="1"/>
</dbReference>
<feature type="repeat" description="WD" evidence="6">
    <location>
        <begin position="267"/>
        <end position="299"/>
    </location>
</feature>
<keyword evidence="2" id="KW-0698">rRNA processing</keyword>
<evidence type="ECO:0000256" key="6">
    <source>
        <dbReference type="PROSITE-ProRule" id="PRU00221"/>
    </source>
</evidence>
<accession>A0A517KX33</accession>
<dbReference type="EMBL" id="CP042185">
    <property type="protein sequence ID" value="QDS67937.1"/>
    <property type="molecule type" value="Genomic_DNA"/>
</dbReference>
<evidence type="ECO:0000256" key="3">
    <source>
        <dbReference type="ARBA" id="ARBA00022574"/>
    </source>
</evidence>
<evidence type="ECO:0000256" key="4">
    <source>
        <dbReference type="ARBA" id="ARBA00022737"/>
    </source>
</evidence>
<dbReference type="SMART" id="SM00320">
    <property type="entry name" value="WD40"/>
    <property type="match status" value="4"/>
</dbReference>
<dbReference type="PANTHER" id="PTHR19924:SF26">
    <property type="entry name" value="U3 SMALL NUCLEOLAR RNA-ASSOCIATED PROTEIN 15 HOMOLOG"/>
    <property type="match status" value="1"/>
</dbReference>
<comment type="subcellular location">
    <subcellularLocation>
        <location evidence="1">Nucleus</location>
        <location evidence="1">Nucleolus</location>
    </subcellularLocation>
</comment>
<evidence type="ECO:0000313" key="9">
    <source>
        <dbReference type="Proteomes" id="UP000316270"/>
    </source>
</evidence>
<evidence type="ECO:0000256" key="2">
    <source>
        <dbReference type="ARBA" id="ARBA00022552"/>
    </source>
</evidence>
<dbReference type="Proteomes" id="UP000316270">
    <property type="component" value="Chromosome 1"/>
</dbReference>
<protein>
    <recommendedName>
        <fullName evidence="7">U3 small nucleolar RNA-associated protein 15 C-terminal domain-containing protein</fullName>
    </recommendedName>
</protein>
<dbReference type="SUPFAM" id="SSF50978">
    <property type="entry name" value="WD40 repeat-like"/>
    <property type="match status" value="1"/>
</dbReference>
<dbReference type="GO" id="GO:0045943">
    <property type="term" value="P:positive regulation of transcription by RNA polymerase I"/>
    <property type="evidence" value="ECO:0007669"/>
    <property type="project" value="TreeGrafter"/>
</dbReference>
<evidence type="ECO:0000256" key="5">
    <source>
        <dbReference type="ARBA" id="ARBA00023242"/>
    </source>
</evidence>
<feature type="repeat" description="WD" evidence="6">
    <location>
        <begin position="174"/>
        <end position="206"/>
    </location>
</feature>
<dbReference type="PROSITE" id="PS00678">
    <property type="entry name" value="WD_REPEATS_1"/>
    <property type="match status" value="1"/>
</dbReference>